<proteinExistence type="predicted"/>
<dbReference type="OrthoDB" id="5288220at2"/>
<evidence type="ECO:0000313" key="1">
    <source>
        <dbReference type="EMBL" id="CUH84295.1"/>
    </source>
</evidence>
<dbReference type="RefSeq" id="WP_058318365.1">
    <property type="nucleotide sequence ID" value="NZ_CYSF01000006.1"/>
</dbReference>
<organism evidence="1 2">
    <name type="scientific">Thalassovita mediterranea</name>
    <dbReference type="NCBI Taxonomy" id="340021"/>
    <lineage>
        <taxon>Bacteria</taxon>
        <taxon>Pseudomonadati</taxon>
        <taxon>Pseudomonadota</taxon>
        <taxon>Alphaproteobacteria</taxon>
        <taxon>Rhodobacterales</taxon>
        <taxon>Roseobacteraceae</taxon>
        <taxon>Thalassovita</taxon>
    </lineage>
</organism>
<dbReference type="SUPFAM" id="SSF52540">
    <property type="entry name" value="P-loop containing nucleoside triphosphate hydrolases"/>
    <property type="match status" value="1"/>
</dbReference>
<accession>A0A0P1GPH2</accession>
<sequence>MTFQPATQTPTTITEKTAWLAERYWRHGLEDDLDDRLTDLFEVNDEGEMTAQPRIGALTGESRGLMVLGRSGDGKTALLRRMLRVNPVLTEMTESQAGNTLYITVPPEATIKKIAELILATTGYQRVDARLRSADAWEMVMHRLAKFGVRAMIIDECHHIFRRGAGRDVAGAIQSLKHIMQSAGGVALIIAGVPSLRDDILSEQSGETARRFQEFSLADIQPDSMAALNFSKNFAVSAKILGLTVPEDAEIAERILFAQHGQIGRSIALCKMILTDAIIRQRTELSLDRAECVYRKCSRATDMTPFHSGDWQAVRRELSAIGWGQ</sequence>
<dbReference type="Gene3D" id="3.40.50.300">
    <property type="entry name" value="P-loop containing nucleotide triphosphate hydrolases"/>
    <property type="match status" value="1"/>
</dbReference>
<dbReference type="Pfam" id="PF05621">
    <property type="entry name" value="TniB"/>
    <property type="match status" value="1"/>
</dbReference>
<name>A0A0P1GPH2_9RHOB</name>
<protein>
    <recommendedName>
        <fullName evidence="3">Bacterial TniB protein</fullName>
    </recommendedName>
</protein>
<reference evidence="1 2" key="1">
    <citation type="submission" date="2015-09" db="EMBL/GenBank/DDBJ databases">
        <authorList>
            <consortium name="Swine Surveillance"/>
        </authorList>
    </citation>
    <scope>NUCLEOTIDE SEQUENCE [LARGE SCALE GENOMIC DNA]</scope>
    <source>
        <strain evidence="1 2">CECT 8383</strain>
    </source>
</reference>
<keyword evidence="2" id="KW-1185">Reference proteome</keyword>
<dbReference type="EMBL" id="CYSF01000006">
    <property type="protein sequence ID" value="CUH84295.1"/>
    <property type="molecule type" value="Genomic_DNA"/>
</dbReference>
<evidence type="ECO:0008006" key="3">
    <source>
        <dbReference type="Google" id="ProtNLM"/>
    </source>
</evidence>
<evidence type="ECO:0000313" key="2">
    <source>
        <dbReference type="Proteomes" id="UP000051681"/>
    </source>
</evidence>
<dbReference type="InterPro" id="IPR027417">
    <property type="entry name" value="P-loop_NTPase"/>
</dbReference>
<dbReference type="Proteomes" id="UP000051681">
    <property type="component" value="Unassembled WGS sequence"/>
</dbReference>
<gene>
    <name evidence="1" type="ORF">TM5383_01503</name>
</gene>
<dbReference type="InterPro" id="IPR008868">
    <property type="entry name" value="TniB"/>
</dbReference>
<dbReference type="STRING" id="340021.TM5383_01503"/>
<dbReference type="AlphaFoldDB" id="A0A0P1GPH2"/>